<evidence type="ECO:0000256" key="2">
    <source>
        <dbReference type="SAM" id="Phobius"/>
    </source>
</evidence>
<proteinExistence type="inferred from homology"/>
<keyword evidence="2" id="KW-0812">Transmembrane</keyword>
<keyword evidence="2" id="KW-1133">Transmembrane helix</keyword>
<feature type="transmembrane region" description="Helical" evidence="2">
    <location>
        <begin position="6"/>
        <end position="26"/>
    </location>
</feature>
<organism evidence="4 5">
    <name type="scientific">Strongylocentrotus purpuratus</name>
    <name type="common">Purple sea urchin</name>
    <dbReference type="NCBI Taxonomy" id="7668"/>
    <lineage>
        <taxon>Eukaryota</taxon>
        <taxon>Metazoa</taxon>
        <taxon>Echinodermata</taxon>
        <taxon>Eleutherozoa</taxon>
        <taxon>Echinozoa</taxon>
        <taxon>Echinoidea</taxon>
        <taxon>Euechinoidea</taxon>
        <taxon>Echinacea</taxon>
        <taxon>Camarodonta</taxon>
        <taxon>Echinidea</taxon>
        <taxon>Strongylocentrotidae</taxon>
        <taxon>Strongylocentrotus</taxon>
    </lineage>
</organism>
<protein>
    <recommendedName>
        <fullName evidence="3">Amidase domain-containing protein</fullName>
    </recommendedName>
</protein>
<evidence type="ECO:0000256" key="1">
    <source>
        <dbReference type="ARBA" id="ARBA00009199"/>
    </source>
</evidence>
<dbReference type="InterPro" id="IPR020556">
    <property type="entry name" value="Amidase_CS"/>
</dbReference>
<dbReference type="SUPFAM" id="SSF75304">
    <property type="entry name" value="Amidase signature (AS) enzymes"/>
    <property type="match status" value="1"/>
</dbReference>
<dbReference type="EnsemblMetazoa" id="XM_030995126">
    <property type="protein sequence ID" value="XP_030850986"/>
    <property type="gene ID" value="LOC100891465"/>
</dbReference>
<name>A0A7M7PL04_STRPU</name>
<keyword evidence="5" id="KW-1185">Reference proteome</keyword>
<dbReference type="Gene3D" id="3.90.1300.10">
    <property type="entry name" value="Amidase signature (AS) domain"/>
    <property type="match status" value="1"/>
</dbReference>
<dbReference type="RefSeq" id="XP_030850986.1">
    <property type="nucleotide sequence ID" value="XM_030995126.1"/>
</dbReference>
<dbReference type="PANTHER" id="PTHR11895:SF67">
    <property type="entry name" value="AMIDASE DOMAIN-CONTAINING PROTEIN"/>
    <property type="match status" value="1"/>
</dbReference>
<dbReference type="Proteomes" id="UP000007110">
    <property type="component" value="Unassembled WGS sequence"/>
</dbReference>
<dbReference type="OrthoDB" id="421993at2759"/>
<dbReference type="PROSITE" id="PS00571">
    <property type="entry name" value="AMIDASES"/>
    <property type="match status" value="1"/>
</dbReference>
<feature type="domain" description="Amidase" evidence="3">
    <location>
        <begin position="164"/>
        <end position="582"/>
    </location>
</feature>
<dbReference type="InParanoid" id="A0A7M7PL04"/>
<keyword evidence="2" id="KW-0472">Membrane</keyword>
<dbReference type="InterPro" id="IPR000120">
    <property type="entry name" value="Amidase"/>
</dbReference>
<dbReference type="OMA" id="PGWHIDG"/>
<dbReference type="GO" id="GO:0003824">
    <property type="term" value="F:catalytic activity"/>
    <property type="evidence" value="ECO:0007669"/>
    <property type="project" value="InterPro"/>
</dbReference>
<evidence type="ECO:0000313" key="5">
    <source>
        <dbReference type="Proteomes" id="UP000007110"/>
    </source>
</evidence>
<evidence type="ECO:0000313" key="4">
    <source>
        <dbReference type="EnsemblMetazoa" id="XP_030850986"/>
    </source>
</evidence>
<reference evidence="4" key="2">
    <citation type="submission" date="2021-01" db="UniProtKB">
        <authorList>
            <consortium name="EnsemblMetazoa"/>
        </authorList>
    </citation>
    <scope>IDENTIFICATION</scope>
</reference>
<comment type="similarity">
    <text evidence="1">Belongs to the amidase family.</text>
</comment>
<reference evidence="5" key="1">
    <citation type="submission" date="2015-02" db="EMBL/GenBank/DDBJ databases">
        <title>Genome sequencing for Strongylocentrotus purpuratus.</title>
        <authorList>
            <person name="Murali S."/>
            <person name="Liu Y."/>
            <person name="Vee V."/>
            <person name="English A."/>
            <person name="Wang M."/>
            <person name="Skinner E."/>
            <person name="Han Y."/>
            <person name="Muzny D.M."/>
            <person name="Worley K.C."/>
            <person name="Gibbs R.A."/>
        </authorList>
    </citation>
    <scope>NUCLEOTIDE SEQUENCE</scope>
</reference>
<sequence>MGYVQSLFGIFSGAFVFWLLFVRRATKPGKLIRRRRLTPENYEYNMVRATIPLRSSGNLLRFVRHLSNTWIGRLILNPKTKRALHYNMLHNYVIEDHPTYEPVMPASEPSEARNPLEIDLNYLIQPERKESHDFKFRTVSDFYHAYRSGKVTPEDIAECVMEDVEKTEQMKPRMRMLAEYDVEDVYKMARESTIRINNKKPLSIFDGIPVVIKEELAVKPYHLRSGTTFLGRDPVKEESTIAAKLRAGGAVIIGVANMHEVGLGVTGMNISASGTARNPYNPHHYPGGSSSGSGACVAAGLCPIAIGTDGGGSVRIPSTLCGIVGLKPTHGRWSRHGTMPLCRTVSVAGPMTTCVQDTAMLLEFLAGEDPLDSATWHQPTLTIGDLQPKSLSGLKIGIDWKHFRDANAEIVAECEKAVVYLEKQGAELVAINIPECEEMRMAHCLLISTEMHSFLQEAYRDNLCDFVGDTALVLGLASSANAVEYINANKQRTRTIHFLKQIFKQVDVIICPGCGITAPRIQPGDLKYGVNDTGMIIDIMRFSPLANLTGIPGLVVPVGYDAKNLPIGLQIMGPWWEEDRLLRVGAVAERMLAKKHQPQVYFDVLKEAMSSP</sequence>
<dbReference type="PANTHER" id="PTHR11895">
    <property type="entry name" value="TRANSAMIDASE"/>
    <property type="match status" value="1"/>
</dbReference>
<accession>A0A7M7PL04</accession>
<dbReference type="KEGG" id="spu:100891465"/>
<dbReference type="InterPro" id="IPR023631">
    <property type="entry name" value="Amidase_dom"/>
</dbReference>
<dbReference type="GeneID" id="100891465"/>
<dbReference type="AlphaFoldDB" id="A0A7M7PL04"/>
<evidence type="ECO:0000259" key="3">
    <source>
        <dbReference type="Pfam" id="PF01425"/>
    </source>
</evidence>
<dbReference type="Pfam" id="PF01425">
    <property type="entry name" value="Amidase"/>
    <property type="match status" value="1"/>
</dbReference>
<dbReference type="InterPro" id="IPR036928">
    <property type="entry name" value="AS_sf"/>
</dbReference>